<evidence type="ECO:0000313" key="1">
    <source>
        <dbReference type="EMBL" id="ASP40035.1"/>
    </source>
</evidence>
<dbReference type="EMBL" id="CP022530">
    <property type="protein sequence ID" value="ASP40035.1"/>
    <property type="molecule type" value="Genomic_DNA"/>
</dbReference>
<sequence>MMKNHDVRWHKAQQLLDENALDIATMAACLGEEEARLNTMLTDAPSRSIPDKLARQMEQTFSKPGGWLDQHDDGGISFDLFGE</sequence>
<dbReference type="KEGG" id="bsan:CHH28_15745"/>
<organism evidence="1 2">
    <name type="scientific">Bacterioplanes sanyensis</name>
    <dbReference type="NCBI Taxonomy" id="1249553"/>
    <lineage>
        <taxon>Bacteria</taxon>
        <taxon>Pseudomonadati</taxon>
        <taxon>Pseudomonadota</taxon>
        <taxon>Gammaproteobacteria</taxon>
        <taxon>Oceanospirillales</taxon>
        <taxon>Oceanospirillaceae</taxon>
        <taxon>Bacterioplanes</taxon>
    </lineage>
</organism>
<dbReference type="AlphaFoldDB" id="A0A222FLY6"/>
<dbReference type="Proteomes" id="UP000202440">
    <property type="component" value="Chromosome"/>
</dbReference>
<keyword evidence="2" id="KW-1185">Reference proteome</keyword>
<protein>
    <submittedName>
        <fullName evidence="1">Uncharacterized protein</fullName>
    </submittedName>
</protein>
<accession>A0A222FLY6</accession>
<reference evidence="1 2" key="1">
    <citation type="submission" date="2017-07" db="EMBL/GenBank/DDBJ databases">
        <title>Annotated genome sequence of Bacterioplanes sanyensis isolated from Red Sea.</title>
        <authorList>
            <person name="Rehman Z.U."/>
        </authorList>
    </citation>
    <scope>NUCLEOTIDE SEQUENCE [LARGE SCALE GENOMIC DNA]</scope>
    <source>
        <strain evidence="1 2">NV9</strain>
    </source>
</reference>
<evidence type="ECO:0000313" key="2">
    <source>
        <dbReference type="Proteomes" id="UP000202440"/>
    </source>
</evidence>
<gene>
    <name evidence="1" type="ORF">CHH28_15745</name>
</gene>
<dbReference type="OrthoDB" id="6197700at2"/>
<name>A0A222FLY6_9GAMM</name>
<proteinExistence type="predicted"/>
<dbReference type="RefSeq" id="WP_094061209.1">
    <property type="nucleotide sequence ID" value="NZ_CP022530.1"/>
</dbReference>